<dbReference type="Gene3D" id="2.30.38.10">
    <property type="entry name" value="Luciferase, Domain 3"/>
    <property type="match status" value="1"/>
</dbReference>
<evidence type="ECO:0000256" key="1">
    <source>
        <dbReference type="ARBA" id="ARBA00001957"/>
    </source>
</evidence>
<dbReference type="InterPro" id="IPR010071">
    <property type="entry name" value="AA_adenyl_dom"/>
</dbReference>
<dbReference type="GO" id="GO:0044550">
    <property type="term" value="P:secondary metabolite biosynthetic process"/>
    <property type="evidence" value="ECO:0007669"/>
    <property type="project" value="TreeGrafter"/>
</dbReference>
<dbReference type="InterPro" id="IPR009081">
    <property type="entry name" value="PP-bd_ACP"/>
</dbReference>
<evidence type="ECO:0000259" key="4">
    <source>
        <dbReference type="PROSITE" id="PS50075"/>
    </source>
</evidence>
<dbReference type="Gene3D" id="1.10.1200.10">
    <property type="entry name" value="ACP-like"/>
    <property type="match status" value="1"/>
</dbReference>
<dbReference type="PROSITE" id="PS00455">
    <property type="entry name" value="AMP_BINDING"/>
    <property type="match status" value="1"/>
</dbReference>
<dbReference type="InterPro" id="IPR025110">
    <property type="entry name" value="AMP-bd_C"/>
</dbReference>
<dbReference type="Gene3D" id="3.30.559.30">
    <property type="entry name" value="Nonribosomal peptide synthetase, condensation domain"/>
    <property type="match status" value="1"/>
</dbReference>
<dbReference type="PANTHER" id="PTHR45527">
    <property type="entry name" value="NONRIBOSOMAL PEPTIDE SYNTHETASE"/>
    <property type="match status" value="1"/>
</dbReference>
<dbReference type="GO" id="GO:0043041">
    <property type="term" value="P:amino acid activation for nonribosomal peptide biosynthetic process"/>
    <property type="evidence" value="ECO:0007669"/>
    <property type="project" value="TreeGrafter"/>
</dbReference>
<dbReference type="PANTHER" id="PTHR45527:SF1">
    <property type="entry name" value="FATTY ACID SYNTHASE"/>
    <property type="match status" value="1"/>
</dbReference>
<dbReference type="InterPro" id="IPR042099">
    <property type="entry name" value="ANL_N_sf"/>
</dbReference>
<dbReference type="InterPro" id="IPR045851">
    <property type="entry name" value="AMP-bd_C_sf"/>
</dbReference>
<evidence type="ECO:0000256" key="2">
    <source>
        <dbReference type="ARBA" id="ARBA00022450"/>
    </source>
</evidence>
<dbReference type="NCBIfam" id="TIGR01733">
    <property type="entry name" value="AA-adenyl-dom"/>
    <property type="match status" value="2"/>
</dbReference>
<protein>
    <submittedName>
        <fullName evidence="5">Amino acid adenylation domain-containing protein</fullName>
    </submittedName>
</protein>
<evidence type="ECO:0000256" key="3">
    <source>
        <dbReference type="ARBA" id="ARBA00022553"/>
    </source>
</evidence>
<sequence length="1673" mass="181968">MIMDHHQAPTLSALSMFNEQVRRVPDAVALREDARVISYRELDERVCIASGGLIAKGVSPGSHVVLFMPRSIDFVVATLAVLRVGAAYVPVDPASPLVRLQRMLARCAPALVITSGRTTLPGIDWPALSLQELCEDGQGAPAPANGYGSGDEIAYVLHTSGTTGEPNGVQITGRGLANYLSWAAKTYATDGTYQAFWHTAATFDLSITSFLVPLASGGCVDILPNESALESLLNRLADSREPFVVKVTPTHVRAIVDWFDAQGRLSTVAHVFVIGGEELFVRDCVALERLFPNGRLYNEYGPTEATVGCCVQQWTGAASANGETMAIGTPIDGMTLYVVDEQGELAAVGARGEILIAGTGVMAGYLGNPQLSAQKLKSVHWADGLCYKTGDLGAQHEDGTFVYFGRTDMQVKLNGYRIELAEIETLALEVGQVRHAAAVVTHAGSSSTLTLFVETQAADVDVAVARHLANVLPEYMRPSRIVALPALPVTAHDKIDRRALAELEVVQAPAAADGHIDSVEETLIAVWQRVLQHEGIALDDNYFALGGDSLRSIEVTSMAYQRGVRFSIATLHLNPTVRALAKAVREAATPIDVPMSEPFYLVSEKDRAVVPDDVEDAYPLNLLQEGMIYHREFAAKSAVYHAICSYHVEMPVDVAAMRTAVEELVARHPLLRTSFDLTHFSRPLQLVHKASEPEFGYLDLRDVDPQTHQDYVDAWLEDEKKRGFEIEQYPLIRFMLHHFSEGSCQLSYSFHHEIIDGWSDALMVTELVNRYMARVNGEAFELPELRSTFRDSILLEQQAVSDDSYREFWNERMRDVSVMRLPSFVAPRADLGQREIIKFEVPISVELSNDLKRLANQLAVPLKSVLLAAHMKVMSLLGGVDDVMSYTVSNGRPENRDSHAVIGLFVNSLAFRMSLPGGSWSDLILDTLNSEHEVLAHRRYPMAEVKRQHGSEPLSETLFFFNHYHVTDALEQWPNLKMLGLKVYAESTFPFCVNAFLTPFDKDLRVRLEYDKLRYDKAVMDVAGDFYLAVLSAMVADPTANYHAQSFLPQQQLDCVLASNNAAPALKQPAFESVVKRIREHARRSPEQVAIVSGQSNISFAELDAMATRFAARLVLEKQVRPGDMVGLLMSRGIPAIVAMLAILKAGAAYVPLNTEQPVARLSAAIAQTGGTVVCDDAVHTQIVPGIEGDIRFVRYSDAAVAGGDAVVDVAVSGHSAAYVIFTSGSTGTPKATVVSHANLDSSTRERVAYYGLGHDDRCALLSSPAFDSAVGVIFGALVGGSTLVIPDEDTLLDLVELVRFLRTTNVTMTLCTPSLLDTLLAADDFVTLKLRQIISAGEALSCDTYARAAAIAGVTVFNEYGPTEATVWASVWRGQSYRDMSTMPIGRAIAGAQLYVLDERMHPLAVGVPGELYIGGAGVAQGYLGAPAQTAAVYLPDPFSQVPGARMYRTGDLVRIDLEGNVEFLTRRDRLVKVQGFRVEPGEIEHVLATHPQLHRAVVVVKPVNGIKQLVAYVVRRNSAEELSVDQLKAFCKQNLPKYMLPAQFVFVDAVPVSSTGKVDLASLEHSAMEAAAGAVSAAPQSPLQAMLADIWQAALNVERVGIYDDFMALGGESLAALRVAAKVRSTLDVDIPVRTLLASMDTIAGLALALESHAASRADDKPKEELESGVL</sequence>
<dbReference type="Gene3D" id="3.40.50.1820">
    <property type="entry name" value="alpha/beta hydrolase"/>
    <property type="match status" value="1"/>
</dbReference>
<dbReference type="SUPFAM" id="SSF47336">
    <property type="entry name" value="ACP-like"/>
    <property type="match status" value="2"/>
</dbReference>
<dbReference type="InterPro" id="IPR020845">
    <property type="entry name" value="AMP-binding_CS"/>
</dbReference>
<dbReference type="GO" id="GO:0003824">
    <property type="term" value="F:catalytic activity"/>
    <property type="evidence" value="ECO:0007669"/>
    <property type="project" value="InterPro"/>
</dbReference>
<dbReference type="GO" id="GO:0031177">
    <property type="term" value="F:phosphopantetheine binding"/>
    <property type="evidence" value="ECO:0007669"/>
    <property type="project" value="TreeGrafter"/>
</dbReference>
<feature type="domain" description="Carrier" evidence="4">
    <location>
        <begin position="1580"/>
        <end position="1656"/>
    </location>
</feature>
<dbReference type="Proteomes" id="UP000050545">
    <property type="component" value="Unassembled WGS sequence"/>
</dbReference>
<comment type="cofactor">
    <cofactor evidence="1">
        <name>pantetheine 4'-phosphate</name>
        <dbReference type="ChEBI" id="CHEBI:47942"/>
    </cofactor>
</comment>
<dbReference type="InterPro" id="IPR000873">
    <property type="entry name" value="AMP-dep_synth/lig_dom"/>
</dbReference>
<dbReference type="Gene3D" id="3.30.559.10">
    <property type="entry name" value="Chloramphenicol acetyltransferase-like domain"/>
    <property type="match status" value="1"/>
</dbReference>
<dbReference type="InterPro" id="IPR029058">
    <property type="entry name" value="AB_hydrolase_fold"/>
</dbReference>
<dbReference type="PROSITE" id="PS00012">
    <property type="entry name" value="PHOSPHOPANTETHEINE"/>
    <property type="match status" value="2"/>
</dbReference>
<dbReference type="InterPro" id="IPR001242">
    <property type="entry name" value="Condensation_dom"/>
</dbReference>
<name>A0AB34U8K0_PSEA0</name>
<dbReference type="CDD" id="cd05930">
    <property type="entry name" value="A_NRPS"/>
    <property type="match status" value="2"/>
</dbReference>
<dbReference type="Pfam" id="PF00501">
    <property type="entry name" value="AMP-binding"/>
    <property type="match status" value="2"/>
</dbReference>
<keyword evidence="3" id="KW-0597">Phosphoprotein</keyword>
<dbReference type="InterPro" id="IPR006162">
    <property type="entry name" value="Ppantetheine_attach_site"/>
</dbReference>
<dbReference type="Gene3D" id="3.30.300.30">
    <property type="match status" value="2"/>
</dbReference>
<dbReference type="GO" id="GO:0005737">
    <property type="term" value="C:cytoplasm"/>
    <property type="evidence" value="ECO:0007669"/>
    <property type="project" value="TreeGrafter"/>
</dbReference>
<dbReference type="Pfam" id="PF00550">
    <property type="entry name" value="PP-binding"/>
    <property type="match status" value="2"/>
</dbReference>
<dbReference type="EMBL" id="LJQN01000067">
    <property type="protein sequence ID" value="KPX55531.1"/>
    <property type="molecule type" value="Genomic_DNA"/>
</dbReference>
<comment type="caution">
    <text evidence="5">The sequence shown here is derived from an EMBL/GenBank/DDBJ whole genome shotgun (WGS) entry which is preliminary data.</text>
</comment>
<feature type="domain" description="Carrier" evidence="4">
    <location>
        <begin position="514"/>
        <end position="588"/>
    </location>
</feature>
<dbReference type="InterPro" id="IPR036736">
    <property type="entry name" value="ACP-like_sf"/>
</dbReference>
<dbReference type="SUPFAM" id="SSF52777">
    <property type="entry name" value="CoA-dependent acyltransferases"/>
    <property type="match status" value="2"/>
</dbReference>
<gene>
    <name evidence="5" type="ORF">ALO67_03960</name>
</gene>
<dbReference type="Gene3D" id="3.40.50.12780">
    <property type="entry name" value="N-terminal domain of ligase-like"/>
    <property type="match status" value="1"/>
</dbReference>
<dbReference type="PROSITE" id="PS50075">
    <property type="entry name" value="CARRIER"/>
    <property type="match status" value="2"/>
</dbReference>
<keyword evidence="2" id="KW-0596">Phosphopantetheine</keyword>
<evidence type="ECO:0000313" key="5">
    <source>
        <dbReference type="EMBL" id="KPX55531.1"/>
    </source>
</evidence>
<accession>A0AB34U8K0</accession>
<evidence type="ECO:0000313" key="6">
    <source>
        <dbReference type="Proteomes" id="UP000050545"/>
    </source>
</evidence>
<dbReference type="InterPro" id="IPR023213">
    <property type="entry name" value="CAT-like_dom_sf"/>
</dbReference>
<dbReference type="Pfam" id="PF13193">
    <property type="entry name" value="AMP-binding_C"/>
    <property type="match status" value="1"/>
</dbReference>
<dbReference type="Pfam" id="PF00668">
    <property type="entry name" value="Condensation"/>
    <property type="match status" value="1"/>
</dbReference>
<dbReference type="SUPFAM" id="SSF56801">
    <property type="entry name" value="Acetyl-CoA synthetase-like"/>
    <property type="match status" value="2"/>
</dbReference>
<reference evidence="5 6" key="1">
    <citation type="submission" date="2015-09" db="EMBL/GenBank/DDBJ databases">
        <title>Genome announcement of multiple Pseudomonas syringae strains.</title>
        <authorList>
            <person name="Thakur S."/>
            <person name="Wang P.W."/>
            <person name="Gong Y."/>
            <person name="Weir B.S."/>
            <person name="Guttman D.S."/>
        </authorList>
    </citation>
    <scope>NUCLEOTIDE SEQUENCE [LARGE SCALE GENOMIC DNA]</scope>
    <source>
        <strain evidence="5 6">ICMP9623</strain>
    </source>
</reference>
<dbReference type="NCBIfam" id="NF003417">
    <property type="entry name" value="PRK04813.1"/>
    <property type="match status" value="2"/>
</dbReference>
<dbReference type="Gene3D" id="3.40.50.980">
    <property type="match status" value="2"/>
</dbReference>
<proteinExistence type="predicted"/>
<organism evidence="5 6">
    <name type="scientific">Pseudomonas amygdali pv. hibisci</name>
    <dbReference type="NCBI Taxonomy" id="251723"/>
    <lineage>
        <taxon>Bacteria</taxon>
        <taxon>Pseudomonadati</taxon>
        <taxon>Pseudomonadota</taxon>
        <taxon>Gammaproteobacteria</taxon>
        <taxon>Pseudomonadales</taxon>
        <taxon>Pseudomonadaceae</taxon>
        <taxon>Pseudomonas</taxon>
        <taxon>Pseudomonas amygdali</taxon>
    </lineage>
</organism>